<sequence>MKKSYNSLALTLTMCMVFLFSSFSLNAQVGVGTTTPDAQLDIVAPAATGNALQVNDDNTTNASSSVWVRNSGLGYGINLQTLNTGSNFPSLGITQFGTGAISRGLDINMDATTGAYALAVFQNGAGDGIYNQINGSGIVGVYNDLSDHGGIGDFVDLDDNDGTGVLVYGVDNGAAPTSGGDVFAFNGIVRTNTATGAFVNGGVLAGQQFGVGHGTIITHSGTAGRNAEFNITNAANADAAIFSVHLGQGSAIVAQNQNNVLTGTITVADFAYTGTDIDDHIGIEGASTPAAGWGIGMLGTGNWYGVASIGDFTATGAKAFTIDHPQDPANMMLKHFSVESNEVLNMYRGVEAFDASGKAIVSLPDYYDSININPSYQLTPIGAAMPNLYIESEIANGQFVIAGGVPNKKVSWQITAERNDPYFQQNPEKKQDVVTKEGSRNGKYFNPELYNQPKEKGMFYNANKEKQELTKVRNSNTKQLEDRKAESAEAIKEEKVEDKK</sequence>
<reference evidence="3" key="1">
    <citation type="submission" date="2022-04" db="EMBL/GenBank/DDBJ databases">
        <authorList>
            <person name="Ren T."/>
        </authorList>
    </citation>
    <scope>NUCLEOTIDE SEQUENCE</scope>
    <source>
        <strain evidence="3">F63249</strain>
    </source>
</reference>
<dbReference type="EMBL" id="JALPQF010000001">
    <property type="protein sequence ID" value="MCK8479390.1"/>
    <property type="molecule type" value="Genomic_DNA"/>
</dbReference>
<keyword evidence="4" id="KW-1185">Reference proteome</keyword>
<evidence type="ECO:0008006" key="5">
    <source>
        <dbReference type="Google" id="ProtNLM"/>
    </source>
</evidence>
<proteinExistence type="predicted"/>
<protein>
    <recommendedName>
        <fullName evidence="5">T9SS C-terminal target domain-containing protein</fullName>
    </recommendedName>
</protein>
<feature type="compositionally biased region" description="Basic and acidic residues" evidence="1">
    <location>
        <begin position="427"/>
        <end position="440"/>
    </location>
</feature>
<evidence type="ECO:0000256" key="1">
    <source>
        <dbReference type="SAM" id="MobiDB-lite"/>
    </source>
</evidence>
<organism evidence="3 4">
    <name type="scientific">Psychroserpens algicola</name>
    <dbReference type="NCBI Taxonomy" id="1719034"/>
    <lineage>
        <taxon>Bacteria</taxon>
        <taxon>Pseudomonadati</taxon>
        <taxon>Bacteroidota</taxon>
        <taxon>Flavobacteriia</taxon>
        <taxon>Flavobacteriales</taxon>
        <taxon>Flavobacteriaceae</taxon>
        <taxon>Psychroserpens</taxon>
    </lineage>
</organism>
<evidence type="ECO:0000256" key="2">
    <source>
        <dbReference type="SAM" id="SignalP"/>
    </source>
</evidence>
<dbReference type="Proteomes" id="UP001203687">
    <property type="component" value="Unassembled WGS sequence"/>
</dbReference>
<gene>
    <name evidence="3" type="ORF">MUY34_02095</name>
</gene>
<accession>A0ABT0H4T5</accession>
<evidence type="ECO:0000313" key="4">
    <source>
        <dbReference type="Proteomes" id="UP001203687"/>
    </source>
</evidence>
<feature type="signal peptide" evidence="2">
    <location>
        <begin position="1"/>
        <end position="27"/>
    </location>
</feature>
<name>A0ABT0H4T5_9FLAO</name>
<keyword evidence="2" id="KW-0732">Signal</keyword>
<evidence type="ECO:0000313" key="3">
    <source>
        <dbReference type="EMBL" id="MCK8479390.1"/>
    </source>
</evidence>
<feature type="region of interest" description="Disordered" evidence="1">
    <location>
        <begin position="427"/>
        <end position="500"/>
    </location>
</feature>
<dbReference type="RefSeq" id="WP_248411733.1">
    <property type="nucleotide sequence ID" value="NZ_JALPQF010000001.1"/>
</dbReference>
<feature type="chain" id="PRO_5045523531" description="T9SS C-terminal target domain-containing protein" evidence="2">
    <location>
        <begin position="28"/>
        <end position="500"/>
    </location>
</feature>
<comment type="caution">
    <text evidence="3">The sequence shown here is derived from an EMBL/GenBank/DDBJ whole genome shotgun (WGS) entry which is preliminary data.</text>
</comment>
<feature type="compositionally biased region" description="Basic and acidic residues" evidence="1">
    <location>
        <begin position="479"/>
        <end position="500"/>
    </location>
</feature>
<feature type="compositionally biased region" description="Basic and acidic residues" evidence="1">
    <location>
        <begin position="453"/>
        <end position="471"/>
    </location>
</feature>